<evidence type="ECO:0000313" key="2">
    <source>
        <dbReference type="EMBL" id="KAL2057556.1"/>
    </source>
</evidence>
<evidence type="ECO:0000256" key="1">
    <source>
        <dbReference type="SAM" id="MobiDB-lite"/>
    </source>
</evidence>
<proteinExistence type="predicted"/>
<comment type="caution">
    <text evidence="2">The sequence shown here is derived from an EMBL/GenBank/DDBJ whole genome shotgun (WGS) entry which is preliminary data.</text>
</comment>
<protein>
    <submittedName>
        <fullName evidence="2">Uncharacterized protein</fullName>
    </submittedName>
</protein>
<evidence type="ECO:0000313" key="3">
    <source>
        <dbReference type="Proteomes" id="UP001590951"/>
    </source>
</evidence>
<feature type="region of interest" description="Disordered" evidence="1">
    <location>
        <begin position="1"/>
        <end position="23"/>
    </location>
</feature>
<accession>A0ABR4BL39</accession>
<feature type="region of interest" description="Disordered" evidence="1">
    <location>
        <begin position="283"/>
        <end position="375"/>
    </location>
</feature>
<dbReference type="Proteomes" id="UP001590951">
    <property type="component" value="Unassembled WGS sequence"/>
</dbReference>
<feature type="compositionally biased region" description="Basic and acidic residues" evidence="1">
    <location>
        <begin position="316"/>
        <end position="368"/>
    </location>
</feature>
<dbReference type="EMBL" id="JBHFEH010000004">
    <property type="protein sequence ID" value="KAL2057556.1"/>
    <property type="molecule type" value="Genomic_DNA"/>
</dbReference>
<gene>
    <name evidence="2" type="ORF">ABVK25_001940</name>
</gene>
<name>A0ABR4BL39_9LECA</name>
<feature type="compositionally biased region" description="Basic and acidic residues" evidence="1">
    <location>
        <begin position="283"/>
        <end position="294"/>
    </location>
</feature>
<feature type="compositionally biased region" description="Polar residues" evidence="1">
    <location>
        <begin position="10"/>
        <end position="23"/>
    </location>
</feature>
<organism evidence="2 3">
    <name type="scientific">Lepraria finkii</name>
    <dbReference type="NCBI Taxonomy" id="1340010"/>
    <lineage>
        <taxon>Eukaryota</taxon>
        <taxon>Fungi</taxon>
        <taxon>Dikarya</taxon>
        <taxon>Ascomycota</taxon>
        <taxon>Pezizomycotina</taxon>
        <taxon>Lecanoromycetes</taxon>
        <taxon>OSLEUM clade</taxon>
        <taxon>Lecanoromycetidae</taxon>
        <taxon>Lecanorales</taxon>
        <taxon>Lecanorineae</taxon>
        <taxon>Stereocaulaceae</taxon>
        <taxon>Lepraria</taxon>
    </lineage>
</organism>
<sequence>MEGLDEDTDITTQPEPVSKSSKTNLARRFSVRLVYVPPGTPFRSGAVYPFSSKMRQSVSHATRMARAKKEDVNDPNRVVIYVDKPHKKFRVKRSGLNASPLLKNLVVHNPENAWYVMSPMPSNLNADSFLPVGQYLERGGYDPNILDEGKEYDRLEMELTEPKRGAEVVRCATIYSIAQMLELPGLQILAFHKLKALTKWEPHQPFAVLCVVDLVFEKGDEDLRQYLVQYLAGHYWDLVLAEMAKFPEGMKENEELAKGVHGLLSGAATSGAAMEFDEVKKEDENANAKVKEDESFLSDSTAKADKPDEEGPLTDGAKEKTGTDQSEKAIGEEKKVPADGEKATVEDEEEKLGGEKEAINMEKEKITVDGDEGISQTEADMALRESGKEATEEDLRKLIDNQSKFFFEAY</sequence>
<keyword evidence="3" id="KW-1185">Reference proteome</keyword>
<reference evidence="2 3" key="1">
    <citation type="submission" date="2024-09" db="EMBL/GenBank/DDBJ databases">
        <title>Rethinking Asexuality: The Enigmatic Case of Functional Sexual Genes in Lepraria (Stereocaulaceae).</title>
        <authorList>
            <person name="Doellman M."/>
            <person name="Sun Y."/>
            <person name="Barcenas-Pena A."/>
            <person name="Lumbsch H.T."/>
            <person name="Grewe F."/>
        </authorList>
    </citation>
    <scope>NUCLEOTIDE SEQUENCE [LARGE SCALE GENOMIC DNA]</scope>
    <source>
        <strain evidence="2 3">Grewe 0041</strain>
    </source>
</reference>